<reference evidence="1 2" key="1">
    <citation type="journal article" date="2016" name="Genome Announc.">
        <title>Draft Whole-Genome Sequence of Trichoderma gamsii T6085, a Promising Biocontrol Agent of Fusarium Head Blight on Wheat.</title>
        <authorList>
            <person name="Baroncelli R."/>
            <person name="Zapparata A."/>
            <person name="Piaggeschi G."/>
            <person name="Sarrocco S."/>
            <person name="Vannacci G."/>
        </authorList>
    </citation>
    <scope>NUCLEOTIDE SEQUENCE [LARGE SCALE GENOMIC DNA]</scope>
    <source>
        <strain evidence="1 2">T6085</strain>
    </source>
</reference>
<dbReference type="EMBL" id="JPDN02000009">
    <property type="protein sequence ID" value="PON27725.1"/>
    <property type="molecule type" value="Genomic_DNA"/>
</dbReference>
<dbReference type="Proteomes" id="UP000054821">
    <property type="component" value="Unassembled WGS sequence"/>
</dbReference>
<proteinExistence type="predicted"/>
<gene>
    <name evidence="1" type="ORF">TGAM01_v203492</name>
</gene>
<dbReference type="PANTHER" id="PTHR37540:SF5">
    <property type="entry name" value="TRANSCRIPTION FACTOR DOMAIN-CONTAINING PROTEIN"/>
    <property type="match status" value="1"/>
</dbReference>
<dbReference type="GeneID" id="29981266"/>
<dbReference type="AlphaFoldDB" id="A0A2P4ZTV6"/>
<protein>
    <recommendedName>
        <fullName evidence="3">Tachykinin family protein</fullName>
    </recommendedName>
</protein>
<dbReference type="PANTHER" id="PTHR37540">
    <property type="entry name" value="TRANSCRIPTION FACTOR (ACR-2), PUTATIVE-RELATED-RELATED"/>
    <property type="match status" value="1"/>
</dbReference>
<evidence type="ECO:0000313" key="2">
    <source>
        <dbReference type="Proteomes" id="UP000054821"/>
    </source>
</evidence>
<sequence>MSGDEIYGTSGFVHNNVTFNIPSRPYDQRFTYTDEYDVQPLEFIAVTGTEADERDKNVSKRIRSQAMRNYVWRQNHPTTTDEMAAAAAVPLKVKSQRKYEGKFRIGSRPRKAKKSAEAKLAILESTKTLESEQDQESVRKALLSYSKWSIRQSLMPDKNLLMRKGANSDPFNSFAFPMVPESEQFIFHYQKHFTVNCIALNLSPECWYLVREELAFFHAVLYLVSLDYNMKYGLIDSPGSLFHGREAFRLINEAIKDNAIRDTLIAAVSLVITRENLAGKFDLAKIHMQGLQLMIHQRGGIQNVESTLRNVITWADLCYSNIWDCKPSFPLLPPKLTGTEAELPTGMKSMTLSPARTFGSGSLINSIFRSLRRLSIAFCPEYDARLDRTSMSNQIYNVEYDLLTLQNINFEAQSPSEYLSSSSVLMNIAAYIYLYFVLRELPIRSKIFHTLFQRLRDSLEMQDKEWWNLTPERQHWLLWVVFMGYGAASEWNEKWLFVEKMEPLGAALMLKTKEELRSAFRGIIWHDRCEEFLEKLWNDISHREGTKTD</sequence>
<organism evidence="1 2">
    <name type="scientific">Trichoderma gamsii</name>
    <dbReference type="NCBI Taxonomy" id="398673"/>
    <lineage>
        <taxon>Eukaryota</taxon>
        <taxon>Fungi</taxon>
        <taxon>Dikarya</taxon>
        <taxon>Ascomycota</taxon>
        <taxon>Pezizomycotina</taxon>
        <taxon>Sordariomycetes</taxon>
        <taxon>Hypocreomycetidae</taxon>
        <taxon>Hypocreales</taxon>
        <taxon>Hypocreaceae</taxon>
        <taxon>Trichoderma</taxon>
    </lineage>
</organism>
<dbReference type="RefSeq" id="XP_024406053.1">
    <property type="nucleotide sequence ID" value="XM_024549215.1"/>
</dbReference>
<keyword evidence="2" id="KW-1185">Reference proteome</keyword>
<accession>A0A2P4ZTV6</accession>
<dbReference type="STRING" id="398673.A0A2P4ZTV6"/>
<evidence type="ECO:0008006" key="3">
    <source>
        <dbReference type="Google" id="ProtNLM"/>
    </source>
</evidence>
<name>A0A2P4ZTV6_9HYPO</name>
<comment type="caution">
    <text evidence="1">The sequence shown here is derived from an EMBL/GenBank/DDBJ whole genome shotgun (WGS) entry which is preliminary data.</text>
</comment>
<evidence type="ECO:0000313" key="1">
    <source>
        <dbReference type="EMBL" id="PON27725.1"/>
    </source>
</evidence>